<reference evidence="3 4" key="1">
    <citation type="journal article" date="2015" name="Nature">
        <title>rRNA introns, odd ribosomes, and small enigmatic genomes across a large radiation of phyla.</title>
        <authorList>
            <person name="Brown C.T."/>
            <person name="Hug L.A."/>
            <person name="Thomas B.C."/>
            <person name="Sharon I."/>
            <person name="Castelle C.J."/>
            <person name="Singh A."/>
            <person name="Wilkins M.J."/>
            <person name="Williams K.H."/>
            <person name="Banfield J.F."/>
        </authorList>
    </citation>
    <scope>NUCLEOTIDE SEQUENCE [LARGE SCALE GENOMIC DNA]</scope>
</reference>
<dbReference type="AlphaFoldDB" id="A0A837IB50"/>
<keyword evidence="1" id="KW-0472">Membrane</keyword>
<sequence>MKQNKTYIITGATGFLGQKLVRAFVKAGDDVVLIVRGGAGVSASSRIDTLFDFNKEEQKQVRVIDSDLENIDIAQEIEDFVAVSNLKIDGIWHLAANLSFRSKDRESVNNVNFIGTQRLVKLAKKLNVPLFYVSTAYVHGQRDGALKEDELLSTRFNNAYEESKFMTERYLKAERENGLRYIVFRPAILIDIDDNASSIHSPFGYYSILQLMHSLVLSLRNFIGEHKIIASILGLRIDTSEILHSYYLPFLVTKTTLNLVPVDVAVATMVRIINNSTNFQYDTFHIVSPVALSMRKIAKVTFDELKMKAHIVELPRFVMRGIFMVIYFLSKLFTGLVGISKKLHQYGYYMTKTYHFDTIQTEQVYGKHEYTSLFSNSTEDLRYAARVFIGKQKSLKEKSL</sequence>
<feature type="transmembrane region" description="Helical" evidence="1">
    <location>
        <begin position="317"/>
        <end position="339"/>
    </location>
</feature>
<evidence type="ECO:0000256" key="1">
    <source>
        <dbReference type="SAM" id="Phobius"/>
    </source>
</evidence>
<comment type="caution">
    <text evidence="3">The sequence shown here is derived from an EMBL/GenBank/DDBJ whole genome shotgun (WGS) entry which is preliminary data.</text>
</comment>
<proteinExistence type="predicted"/>
<dbReference type="SUPFAM" id="SSF51735">
    <property type="entry name" value="NAD(P)-binding Rossmann-fold domains"/>
    <property type="match status" value="1"/>
</dbReference>
<keyword evidence="1" id="KW-0812">Transmembrane</keyword>
<evidence type="ECO:0000313" key="3">
    <source>
        <dbReference type="EMBL" id="KKT37253.1"/>
    </source>
</evidence>
<dbReference type="EMBL" id="LCHP01000001">
    <property type="protein sequence ID" value="KKT37253.1"/>
    <property type="molecule type" value="Genomic_DNA"/>
</dbReference>
<dbReference type="Pfam" id="PF07993">
    <property type="entry name" value="NAD_binding_4"/>
    <property type="match status" value="1"/>
</dbReference>
<dbReference type="Proteomes" id="UP000033815">
    <property type="component" value="Unassembled WGS sequence"/>
</dbReference>
<evidence type="ECO:0000259" key="2">
    <source>
        <dbReference type="Pfam" id="PF07993"/>
    </source>
</evidence>
<dbReference type="PANTHER" id="PTHR11011">
    <property type="entry name" value="MALE STERILITY PROTEIN 2-RELATED"/>
    <property type="match status" value="1"/>
</dbReference>
<feature type="domain" description="Thioester reductase (TE)" evidence="2">
    <location>
        <begin position="9"/>
        <end position="219"/>
    </location>
</feature>
<dbReference type="GO" id="GO:0080019">
    <property type="term" value="F:alcohol-forming very long-chain fatty acyl-CoA reductase activity"/>
    <property type="evidence" value="ECO:0007669"/>
    <property type="project" value="InterPro"/>
</dbReference>
<protein>
    <recommendedName>
        <fullName evidence="2">Thioester reductase (TE) domain-containing protein</fullName>
    </recommendedName>
</protein>
<organism evidence="3 4">
    <name type="scientific">Candidatus Nomurabacteria bacterium GW2011_GWB1_44_12</name>
    <dbReference type="NCBI Taxonomy" id="1618748"/>
    <lineage>
        <taxon>Bacteria</taxon>
        <taxon>Candidatus Nomuraibacteriota</taxon>
    </lineage>
</organism>
<dbReference type="InterPro" id="IPR036291">
    <property type="entry name" value="NAD(P)-bd_dom_sf"/>
</dbReference>
<evidence type="ECO:0000313" key="4">
    <source>
        <dbReference type="Proteomes" id="UP000033815"/>
    </source>
</evidence>
<dbReference type="InterPro" id="IPR026055">
    <property type="entry name" value="FAR"/>
</dbReference>
<gene>
    <name evidence="3" type="ORF">UW25_C0001G0061</name>
</gene>
<accession>A0A837IB50</accession>
<dbReference type="Gene3D" id="3.40.50.720">
    <property type="entry name" value="NAD(P)-binding Rossmann-like Domain"/>
    <property type="match status" value="1"/>
</dbReference>
<dbReference type="InterPro" id="IPR013120">
    <property type="entry name" value="FAR_NAD-bd"/>
</dbReference>
<keyword evidence="1" id="KW-1133">Transmembrane helix</keyword>
<name>A0A837IB50_9BACT</name>